<dbReference type="GO" id="GO:0016740">
    <property type="term" value="F:transferase activity"/>
    <property type="evidence" value="ECO:0007669"/>
    <property type="project" value="UniProtKB-KW"/>
</dbReference>
<keyword evidence="1" id="KW-0808">Transferase</keyword>
<dbReference type="Proteomes" id="UP001056384">
    <property type="component" value="Chromosome 10"/>
</dbReference>
<dbReference type="InterPro" id="IPR029044">
    <property type="entry name" value="Nucleotide-diphossugar_trans"/>
</dbReference>
<reference evidence="1" key="1">
    <citation type="submission" date="2022-06" db="EMBL/GenBank/DDBJ databases">
        <title>Complete genome sequences of two strains of the flax pathogen Septoria linicola.</title>
        <authorList>
            <person name="Lapalu N."/>
            <person name="Simon A."/>
            <person name="Demenou B."/>
            <person name="Paumier D."/>
            <person name="Guillot M.-P."/>
            <person name="Gout L."/>
            <person name="Valade R."/>
        </authorList>
    </citation>
    <scope>NUCLEOTIDE SEQUENCE</scope>
    <source>
        <strain evidence="1">SE15195</strain>
    </source>
</reference>
<gene>
    <name evidence="1" type="ORF">Slin15195_G110350</name>
</gene>
<dbReference type="AlphaFoldDB" id="A0A9Q9B7C1"/>
<evidence type="ECO:0000313" key="1">
    <source>
        <dbReference type="EMBL" id="USW57716.1"/>
    </source>
</evidence>
<protein>
    <submittedName>
        <fullName evidence="1">Nucleotide-diphospho-sugar transferase, glucose N-acetyltransferase 1</fullName>
    </submittedName>
</protein>
<dbReference type="Gene3D" id="3.90.550.10">
    <property type="entry name" value="Spore Coat Polysaccharide Biosynthesis Protein SpsA, Chain A"/>
    <property type="match status" value="1"/>
</dbReference>
<proteinExistence type="predicted"/>
<accession>A0A9Q9B7C1</accession>
<keyword evidence="2" id="KW-1185">Reference proteome</keyword>
<dbReference type="PANTHER" id="PTHR11183">
    <property type="entry name" value="GLYCOGENIN SUBFAMILY MEMBER"/>
    <property type="match status" value="1"/>
</dbReference>
<sequence>MRPHFAILAALSLAIAGYFLYTSVSRIREQHRLNESAIATLTQEKYELASALQQSQHDAEDKVQEATMRAEQERKSFAYSFYATNDIYACGVLVNIQRLQELKAQYQVHVLVSPGVSQTYVTKLVGLGATIHVEDPPPLPGGSVGYYNDCLLKLLSFKLHQLNPGLKRVLAFDSDQLIMQNLDHLFTGVPAGSLAAPRAYWLAKDFLASTFMMIDLSDRLWTRVNQAFSNASINDFDMDIINKLLGNEVTMLPGLYCTLNSHWEDWNIPSWLDNESTHSLNWTTIERVNQLARDGATFNQKVSQQLGSLASPDPSATASSSSPRLAQTYGDTADQIALAPRFPEQHPLSRILYDLQTAAAVIHFSAIGKPWTVTPEVLRIQKPDAHPLLGVQFEIWRTIAMDICPDFEEVEAFS</sequence>
<dbReference type="InterPro" id="IPR050587">
    <property type="entry name" value="GNT1/Glycosyltrans_8"/>
</dbReference>
<name>A0A9Q9B7C1_9PEZI</name>
<organism evidence="1 2">
    <name type="scientific">Septoria linicola</name>
    <dbReference type="NCBI Taxonomy" id="215465"/>
    <lineage>
        <taxon>Eukaryota</taxon>
        <taxon>Fungi</taxon>
        <taxon>Dikarya</taxon>
        <taxon>Ascomycota</taxon>
        <taxon>Pezizomycotina</taxon>
        <taxon>Dothideomycetes</taxon>
        <taxon>Dothideomycetidae</taxon>
        <taxon>Mycosphaerellales</taxon>
        <taxon>Mycosphaerellaceae</taxon>
        <taxon>Septoria</taxon>
    </lineage>
</organism>
<dbReference type="SUPFAM" id="SSF53448">
    <property type="entry name" value="Nucleotide-diphospho-sugar transferases"/>
    <property type="match status" value="1"/>
</dbReference>
<evidence type="ECO:0000313" key="2">
    <source>
        <dbReference type="Proteomes" id="UP001056384"/>
    </source>
</evidence>
<dbReference type="EMBL" id="CP099427">
    <property type="protein sequence ID" value="USW57716.1"/>
    <property type="molecule type" value="Genomic_DNA"/>
</dbReference>